<accession>A0A6S6TQL1</accession>
<dbReference type="EMBL" id="CACVAR010000276">
    <property type="protein sequence ID" value="CAA6817306.1"/>
    <property type="molecule type" value="Genomic_DNA"/>
</dbReference>
<organism evidence="3">
    <name type="scientific">uncultured Sulfurovum sp</name>
    <dbReference type="NCBI Taxonomy" id="269237"/>
    <lineage>
        <taxon>Bacteria</taxon>
        <taxon>Pseudomonadati</taxon>
        <taxon>Campylobacterota</taxon>
        <taxon>Epsilonproteobacteria</taxon>
        <taxon>Campylobacterales</taxon>
        <taxon>Sulfurovaceae</taxon>
        <taxon>Sulfurovum</taxon>
        <taxon>environmental samples</taxon>
    </lineage>
</organism>
<keyword evidence="2" id="KW-0812">Transmembrane</keyword>
<dbReference type="Pfam" id="PF16872">
    <property type="entry name" value="putAbiC"/>
    <property type="match status" value="1"/>
</dbReference>
<feature type="transmembrane region" description="Helical" evidence="2">
    <location>
        <begin position="21"/>
        <end position="42"/>
    </location>
</feature>
<name>A0A6S6TQL1_9BACT</name>
<protein>
    <recommendedName>
        <fullName evidence="4">Phage abortive infection protein</fullName>
    </recommendedName>
</protein>
<feature type="coiled-coil region" evidence="1">
    <location>
        <begin position="89"/>
        <end position="116"/>
    </location>
</feature>
<keyword evidence="2" id="KW-0472">Membrane</keyword>
<dbReference type="AlphaFoldDB" id="A0A6S6TQL1"/>
<evidence type="ECO:0000256" key="1">
    <source>
        <dbReference type="SAM" id="Coils"/>
    </source>
</evidence>
<evidence type="ECO:0008006" key="4">
    <source>
        <dbReference type="Google" id="ProtNLM"/>
    </source>
</evidence>
<keyword evidence="2" id="KW-1133">Transmembrane helix</keyword>
<dbReference type="InterPro" id="IPR031709">
    <property type="entry name" value="PutAbiC"/>
</dbReference>
<reference evidence="3" key="1">
    <citation type="submission" date="2020-01" db="EMBL/GenBank/DDBJ databases">
        <authorList>
            <person name="Meier V. D."/>
            <person name="Meier V D."/>
        </authorList>
    </citation>
    <scope>NUCLEOTIDE SEQUENCE</scope>
    <source>
        <strain evidence="3">HLG_WM_MAG_03</strain>
    </source>
</reference>
<keyword evidence="1" id="KW-0175">Coiled coil</keyword>
<evidence type="ECO:0000313" key="3">
    <source>
        <dbReference type="EMBL" id="CAA6817306.1"/>
    </source>
</evidence>
<gene>
    <name evidence="3" type="ORF">HELGO_WM19742</name>
</gene>
<sequence length="311" mass="36566">MKENKTDIEKVSISEVFKDNLKIFVWVFVLWLIFFIGTVWIGNDLSFDLFNPSMKLTDLGTFGDSFNVLTSLFTGLAFAGVIISIILQTQELKATREELQGQKEALVEQQREMEVQSFDNKFFQMLNSYNLSMNNVKMGKTREGSQVYEELERNFKGMILQEATELLSFQNIFNKFSKRYNFLMKFNFINLYQILKFVDSNKNDSIVKKDYTNILRAQLSKSKLVLLYFNAIGIIESNGKEYKELIEKYSFFEHLNYQDLFNYKNAEISSRIQVYVDELLVQYDKKAFGKNTQLIEKWEELKAKSNTLHIE</sequence>
<evidence type="ECO:0000256" key="2">
    <source>
        <dbReference type="SAM" id="Phobius"/>
    </source>
</evidence>
<feature type="transmembrane region" description="Helical" evidence="2">
    <location>
        <begin position="62"/>
        <end position="87"/>
    </location>
</feature>
<proteinExistence type="predicted"/>